<evidence type="ECO:0000313" key="19">
    <source>
        <dbReference type="Proteomes" id="UP000887565"/>
    </source>
</evidence>
<evidence type="ECO:0000313" key="20">
    <source>
        <dbReference type="WBParaSite" id="nRc.2.0.1.t39016-RA"/>
    </source>
</evidence>
<keyword evidence="8" id="KW-0406">Ion transport</keyword>
<keyword evidence="14" id="KW-1071">Ligand-gated ion channel</keyword>
<dbReference type="InterPro" id="IPR036719">
    <property type="entry name" value="Neuro-gated_channel_TM_sf"/>
</dbReference>
<evidence type="ECO:0000256" key="9">
    <source>
        <dbReference type="ARBA" id="ARBA00023136"/>
    </source>
</evidence>
<evidence type="ECO:0000256" key="11">
    <source>
        <dbReference type="ARBA" id="ARBA00023170"/>
    </source>
</evidence>
<feature type="transmembrane region" description="Helical" evidence="17">
    <location>
        <begin position="64"/>
        <end position="84"/>
    </location>
</feature>
<evidence type="ECO:0000256" key="15">
    <source>
        <dbReference type="ARBA" id="ARBA00023303"/>
    </source>
</evidence>
<sequence>MIKLRDKQPQRPSLSLEANVYPLTTDALRSIEAIDYITEHLKQDEEYKQIRDDWKYVAMVIDRLLLYIFLGVTLGGTLGILLSAPNVFDPIIDQKALIQRLILLYKGELEDL</sequence>
<accession>A0A915KMK9</accession>
<dbReference type="Gene3D" id="1.20.58.390">
    <property type="entry name" value="Neurotransmitter-gated ion-channel transmembrane domain"/>
    <property type="match status" value="1"/>
</dbReference>
<name>A0A915KMK9_ROMCU</name>
<dbReference type="WBParaSite" id="nRc.2.0.1.t39016-RA">
    <property type="protein sequence ID" value="nRc.2.0.1.t39016-RA"/>
    <property type="gene ID" value="nRc.2.0.1.g39016"/>
</dbReference>
<keyword evidence="6 17" id="KW-1133">Transmembrane helix</keyword>
<dbReference type="FunFam" id="1.20.58.390:FF:000035">
    <property type="entry name" value="Acetylcholine receptor subunit beta-like 1"/>
    <property type="match status" value="1"/>
</dbReference>
<dbReference type="InterPro" id="IPR038050">
    <property type="entry name" value="Neuro_actylchol_rec"/>
</dbReference>
<keyword evidence="3" id="KW-1003">Cell membrane</keyword>
<evidence type="ECO:0000256" key="3">
    <source>
        <dbReference type="ARBA" id="ARBA00022475"/>
    </source>
</evidence>
<keyword evidence="2" id="KW-0813">Transport</keyword>
<keyword evidence="19" id="KW-1185">Reference proteome</keyword>
<keyword evidence="15" id="KW-0407">Ion channel</keyword>
<evidence type="ECO:0000256" key="17">
    <source>
        <dbReference type="SAM" id="Phobius"/>
    </source>
</evidence>
<evidence type="ECO:0000256" key="16">
    <source>
        <dbReference type="ARBA" id="ARBA00034104"/>
    </source>
</evidence>
<dbReference type="InterPro" id="IPR006029">
    <property type="entry name" value="Neurotrans-gated_channel_TM"/>
</dbReference>
<dbReference type="GO" id="GO:0022848">
    <property type="term" value="F:acetylcholine-gated monoatomic cation-selective channel activity"/>
    <property type="evidence" value="ECO:0007669"/>
    <property type="project" value="UniProtKB-ARBA"/>
</dbReference>
<dbReference type="Proteomes" id="UP000887565">
    <property type="component" value="Unplaced"/>
</dbReference>
<dbReference type="SUPFAM" id="SSF90112">
    <property type="entry name" value="Neurotransmitter-gated ion-channel transmembrane pore"/>
    <property type="match status" value="1"/>
</dbReference>
<keyword evidence="13" id="KW-0628">Postsynaptic cell membrane</keyword>
<feature type="domain" description="Neurotransmitter-gated ion-channel transmembrane" evidence="18">
    <location>
        <begin position="22"/>
        <end position="80"/>
    </location>
</feature>
<reference evidence="20" key="1">
    <citation type="submission" date="2022-11" db="UniProtKB">
        <authorList>
            <consortium name="WormBaseParasite"/>
        </authorList>
    </citation>
    <scope>IDENTIFICATION</scope>
</reference>
<evidence type="ECO:0000256" key="5">
    <source>
        <dbReference type="ARBA" id="ARBA00022729"/>
    </source>
</evidence>
<comment type="similarity">
    <text evidence="1">Belongs to the ligand-gated ion channel (TC 1.A.9) family. Acetylcholine receptor (TC 1.A.9.1) subfamily.</text>
</comment>
<evidence type="ECO:0000256" key="2">
    <source>
        <dbReference type="ARBA" id="ARBA00022448"/>
    </source>
</evidence>
<evidence type="ECO:0000256" key="8">
    <source>
        <dbReference type="ARBA" id="ARBA00023065"/>
    </source>
</evidence>
<evidence type="ECO:0000256" key="7">
    <source>
        <dbReference type="ARBA" id="ARBA00023018"/>
    </source>
</evidence>
<evidence type="ECO:0000256" key="1">
    <source>
        <dbReference type="ARBA" id="ARBA00009237"/>
    </source>
</evidence>
<evidence type="ECO:0000256" key="14">
    <source>
        <dbReference type="ARBA" id="ARBA00023286"/>
    </source>
</evidence>
<keyword evidence="7" id="KW-0770">Synapse</keyword>
<protein>
    <submittedName>
        <fullName evidence="20">Neurotransmitter-gated ion-channel transmembrane domain-containing protein</fullName>
    </submittedName>
</protein>
<evidence type="ECO:0000256" key="12">
    <source>
        <dbReference type="ARBA" id="ARBA00023180"/>
    </source>
</evidence>
<organism evidence="19 20">
    <name type="scientific">Romanomermis culicivorax</name>
    <name type="common">Nematode worm</name>
    <dbReference type="NCBI Taxonomy" id="13658"/>
    <lineage>
        <taxon>Eukaryota</taxon>
        <taxon>Metazoa</taxon>
        <taxon>Ecdysozoa</taxon>
        <taxon>Nematoda</taxon>
        <taxon>Enoplea</taxon>
        <taxon>Dorylaimia</taxon>
        <taxon>Mermithida</taxon>
        <taxon>Mermithoidea</taxon>
        <taxon>Mermithidae</taxon>
        <taxon>Romanomermis</taxon>
    </lineage>
</organism>
<dbReference type="Pfam" id="PF02932">
    <property type="entry name" value="Neur_chan_memb"/>
    <property type="match status" value="1"/>
</dbReference>
<keyword evidence="4 17" id="KW-0812">Transmembrane</keyword>
<evidence type="ECO:0000259" key="18">
    <source>
        <dbReference type="Pfam" id="PF02932"/>
    </source>
</evidence>
<proteinExistence type="inferred from homology"/>
<dbReference type="AlphaFoldDB" id="A0A915KMK9"/>
<keyword evidence="12" id="KW-0325">Glycoprotein</keyword>
<evidence type="ECO:0000256" key="6">
    <source>
        <dbReference type="ARBA" id="ARBA00022989"/>
    </source>
</evidence>
<comment type="subcellular location">
    <subcellularLocation>
        <location evidence="16">Postsynaptic cell membrane</location>
        <topology evidence="16">Multi-pass membrane protein</topology>
    </subcellularLocation>
</comment>
<evidence type="ECO:0000256" key="4">
    <source>
        <dbReference type="ARBA" id="ARBA00022692"/>
    </source>
</evidence>
<keyword evidence="10" id="KW-1015">Disulfide bond</keyword>
<keyword evidence="9 17" id="KW-0472">Membrane</keyword>
<evidence type="ECO:0000256" key="10">
    <source>
        <dbReference type="ARBA" id="ARBA00023157"/>
    </source>
</evidence>
<evidence type="ECO:0000256" key="13">
    <source>
        <dbReference type="ARBA" id="ARBA00023257"/>
    </source>
</evidence>
<keyword evidence="11" id="KW-0675">Receptor</keyword>
<keyword evidence="5" id="KW-0732">Signal</keyword>
<dbReference type="GO" id="GO:0045211">
    <property type="term" value="C:postsynaptic membrane"/>
    <property type="evidence" value="ECO:0007669"/>
    <property type="project" value="UniProtKB-SubCell"/>
</dbReference>